<sequence length="506" mass="55841">MGEHIGESAEKGGHEANPSDKGEVPVSRRELWGFYAYSAASEPYSAVLMTVFLPVILESLATSNGYQLDRETPCDSSVPGYQCVLQIGSLWVDTTSFPLYVTSLGVIIQAFLFVSMGALADHGNWRKNFLLFFNTFGAIAGTLILAITSAKGVLGAAVITLLGNISFGSTLVFIYAYVPTLTRFHPEMLKAQKLGDKQAIRQTRTEVGNRISGHGIALGYAAGVLMLVISAVVVNFSTNQIYGMQIGCAIACVWWLVLGIVAHRLMPERIAPPLPAGENYFTFSWRQVFRTVRQAHRLSHTFRYLITWFLLSDGISTITSTAVLFAKIELAMTQFELVLAAIAVIMSAGLGVYVWMFIRRRFQLTTRQVLIIICCIYTLLPVYGLIGFAAPFGIRHKSELWVVAVLDGLLLGAMHSHSRVMFSDLLPAGKENEFFSLYEITDKGAAWIGPLITAAIKDATHNLRYSFYFLVCMLFLPAILTWSVDVEKAKKDAEKFAEDEKTAHVA</sequence>
<keyword evidence="8 9" id="KW-0472">Membrane</keyword>
<keyword evidence="6 9" id="KW-0029">Amino-acid transport</keyword>
<keyword evidence="3 9" id="KW-0813">Transport</keyword>
<evidence type="ECO:0000313" key="11">
    <source>
        <dbReference type="EMBL" id="RKP10095.1"/>
    </source>
</evidence>
<feature type="transmembrane region" description="Helical" evidence="9">
    <location>
        <begin position="242"/>
        <end position="262"/>
    </location>
</feature>
<evidence type="ECO:0000256" key="10">
    <source>
        <dbReference type="SAM" id="MobiDB-lite"/>
    </source>
</evidence>
<evidence type="ECO:0000256" key="4">
    <source>
        <dbReference type="ARBA" id="ARBA00022554"/>
    </source>
</evidence>
<keyword evidence="4 9" id="KW-0926">Vacuole</keyword>
<dbReference type="EMBL" id="KZ992471">
    <property type="protein sequence ID" value="RKP10095.1"/>
    <property type="molecule type" value="Genomic_DNA"/>
</dbReference>
<feature type="transmembrane region" description="Helical" evidence="9">
    <location>
        <begin position="302"/>
        <end position="325"/>
    </location>
</feature>
<dbReference type="PANTHER" id="PTHR23519:SF1">
    <property type="entry name" value="AUTOPHAGY-RELATED PROTEIN 22"/>
    <property type="match status" value="1"/>
</dbReference>
<feature type="transmembrane region" description="Helical" evidence="9">
    <location>
        <begin position="465"/>
        <end position="484"/>
    </location>
</feature>
<comment type="function">
    <text evidence="9">Vacuolar effluxer which mediate the efflux of amino acids resulting from autophagic degradation. The release of autophagic amino acids allows the maintenance of protein synthesis and viability during nitrogen starvation.</text>
</comment>
<accession>A0A4P9XV20</accession>
<keyword evidence="5 9" id="KW-0812">Transmembrane</keyword>
<protein>
    <recommendedName>
        <fullName evidence="9">Autophagy-related protein</fullName>
    </recommendedName>
</protein>
<comment type="similarity">
    <text evidence="2 9">Belongs to the ATG22 family.</text>
</comment>
<dbReference type="GO" id="GO:0012505">
    <property type="term" value="C:endomembrane system"/>
    <property type="evidence" value="ECO:0007669"/>
    <property type="project" value="UniProtKB-SubCell"/>
</dbReference>
<dbReference type="CDD" id="cd17483">
    <property type="entry name" value="MFS_Atg22_like"/>
    <property type="match status" value="1"/>
</dbReference>
<comment type="subcellular location">
    <subcellularLocation>
        <location evidence="1">Endomembrane system</location>
        <topology evidence="1">Multi-pass membrane protein</topology>
    </subcellularLocation>
    <subcellularLocation>
        <location evidence="9">Vacuole membrane</location>
        <topology evidence="9">Multi-pass membrane protein</topology>
    </subcellularLocation>
</comment>
<dbReference type="GO" id="GO:0005774">
    <property type="term" value="C:vacuolar membrane"/>
    <property type="evidence" value="ECO:0007669"/>
    <property type="project" value="UniProtKB-SubCell"/>
</dbReference>
<reference evidence="12" key="1">
    <citation type="journal article" date="2018" name="Nat. Microbiol.">
        <title>Leveraging single-cell genomics to expand the fungal tree of life.</title>
        <authorList>
            <person name="Ahrendt S.R."/>
            <person name="Quandt C.A."/>
            <person name="Ciobanu D."/>
            <person name="Clum A."/>
            <person name="Salamov A."/>
            <person name="Andreopoulos B."/>
            <person name="Cheng J.F."/>
            <person name="Woyke T."/>
            <person name="Pelin A."/>
            <person name="Henrissat B."/>
            <person name="Reynolds N.K."/>
            <person name="Benny G.L."/>
            <person name="Smith M.E."/>
            <person name="James T.Y."/>
            <person name="Grigoriev I.V."/>
        </authorList>
    </citation>
    <scope>NUCLEOTIDE SEQUENCE [LARGE SCALE GENOMIC DNA]</scope>
    <source>
        <strain evidence="12">RSA 1356</strain>
    </source>
</reference>
<dbReference type="GO" id="GO:0006914">
    <property type="term" value="P:autophagy"/>
    <property type="evidence" value="ECO:0007669"/>
    <property type="project" value="UniProtKB-KW"/>
</dbReference>
<dbReference type="InterPro" id="IPR044738">
    <property type="entry name" value="Atg22"/>
</dbReference>
<evidence type="ECO:0000256" key="2">
    <source>
        <dbReference type="ARBA" id="ARBA00006978"/>
    </source>
</evidence>
<keyword evidence="12" id="KW-1185">Reference proteome</keyword>
<evidence type="ECO:0000256" key="8">
    <source>
        <dbReference type="ARBA" id="ARBA00023136"/>
    </source>
</evidence>
<evidence type="ECO:0000256" key="6">
    <source>
        <dbReference type="ARBA" id="ARBA00022970"/>
    </source>
</evidence>
<dbReference type="AlphaFoldDB" id="A0A4P9XV20"/>
<feature type="transmembrane region" description="Helical" evidence="9">
    <location>
        <begin position="217"/>
        <end position="236"/>
    </location>
</feature>
<dbReference type="Pfam" id="PF11700">
    <property type="entry name" value="ATG22"/>
    <property type="match status" value="1"/>
</dbReference>
<dbReference type="GO" id="GO:0032974">
    <property type="term" value="P:amino acid transmembrane export from vacuole"/>
    <property type="evidence" value="ECO:0007669"/>
    <property type="project" value="InterPro"/>
</dbReference>
<feature type="transmembrane region" description="Helical" evidence="9">
    <location>
        <begin position="99"/>
        <end position="120"/>
    </location>
</feature>
<feature type="transmembrane region" description="Helical" evidence="9">
    <location>
        <begin position="34"/>
        <end position="57"/>
    </location>
</feature>
<gene>
    <name evidence="11" type="ORF">THASP1DRAFT_13354</name>
</gene>
<feature type="transmembrane region" description="Helical" evidence="9">
    <location>
        <begin position="153"/>
        <end position="178"/>
    </location>
</feature>
<dbReference type="Proteomes" id="UP000271241">
    <property type="component" value="Unassembled WGS sequence"/>
</dbReference>
<dbReference type="InterPro" id="IPR024671">
    <property type="entry name" value="Atg22-like"/>
</dbReference>
<feature type="transmembrane region" description="Helical" evidence="9">
    <location>
        <begin position="370"/>
        <end position="394"/>
    </location>
</feature>
<dbReference type="OrthoDB" id="192733at2759"/>
<dbReference type="InterPro" id="IPR036259">
    <property type="entry name" value="MFS_trans_sf"/>
</dbReference>
<evidence type="ECO:0000256" key="1">
    <source>
        <dbReference type="ARBA" id="ARBA00004127"/>
    </source>
</evidence>
<feature type="transmembrane region" description="Helical" evidence="9">
    <location>
        <begin position="129"/>
        <end position="147"/>
    </location>
</feature>
<dbReference type="SUPFAM" id="SSF103473">
    <property type="entry name" value="MFS general substrate transporter"/>
    <property type="match status" value="1"/>
</dbReference>
<dbReference type="STRING" id="78915.A0A4P9XV20"/>
<evidence type="ECO:0000256" key="9">
    <source>
        <dbReference type="RuleBase" id="RU363073"/>
    </source>
</evidence>
<feature type="region of interest" description="Disordered" evidence="10">
    <location>
        <begin position="1"/>
        <end position="24"/>
    </location>
</feature>
<dbReference type="Gene3D" id="1.20.1250.20">
    <property type="entry name" value="MFS general substrate transporter like domains"/>
    <property type="match status" value="1"/>
</dbReference>
<organism evidence="11 12">
    <name type="scientific">Thamnocephalis sphaerospora</name>
    <dbReference type="NCBI Taxonomy" id="78915"/>
    <lineage>
        <taxon>Eukaryota</taxon>
        <taxon>Fungi</taxon>
        <taxon>Fungi incertae sedis</taxon>
        <taxon>Zoopagomycota</taxon>
        <taxon>Zoopagomycotina</taxon>
        <taxon>Zoopagomycetes</taxon>
        <taxon>Zoopagales</taxon>
        <taxon>Sigmoideomycetaceae</taxon>
        <taxon>Thamnocephalis</taxon>
    </lineage>
</organism>
<keyword evidence="7 9" id="KW-1133">Transmembrane helix</keyword>
<feature type="transmembrane region" description="Helical" evidence="9">
    <location>
        <begin position="337"/>
        <end position="358"/>
    </location>
</feature>
<evidence type="ECO:0000256" key="5">
    <source>
        <dbReference type="ARBA" id="ARBA00022692"/>
    </source>
</evidence>
<keyword evidence="9" id="KW-0072">Autophagy</keyword>
<dbReference type="PANTHER" id="PTHR23519">
    <property type="entry name" value="AUTOPHAGY-RELATED PROTEIN 22"/>
    <property type="match status" value="1"/>
</dbReference>
<name>A0A4P9XV20_9FUNG</name>
<dbReference type="InterPro" id="IPR050495">
    <property type="entry name" value="ATG22/LtaA_families"/>
</dbReference>
<evidence type="ECO:0000256" key="7">
    <source>
        <dbReference type="ARBA" id="ARBA00022989"/>
    </source>
</evidence>
<proteinExistence type="inferred from homology"/>
<evidence type="ECO:0000256" key="3">
    <source>
        <dbReference type="ARBA" id="ARBA00022448"/>
    </source>
</evidence>
<evidence type="ECO:0000313" key="12">
    <source>
        <dbReference type="Proteomes" id="UP000271241"/>
    </source>
</evidence>